<dbReference type="InterPro" id="IPR045889">
    <property type="entry name" value="MES/HNL"/>
</dbReference>
<dbReference type="GO" id="GO:0080032">
    <property type="term" value="F:methyl jasmonate esterase activity"/>
    <property type="evidence" value="ECO:0007669"/>
    <property type="project" value="TreeGrafter"/>
</dbReference>
<dbReference type="Pfam" id="PF00561">
    <property type="entry name" value="Abhydrolase_1"/>
    <property type="match status" value="1"/>
</dbReference>
<dbReference type="SUPFAM" id="SSF53474">
    <property type="entry name" value="alpha/beta-Hydrolases"/>
    <property type="match status" value="1"/>
</dbReference>
<dbReference type="FunFam" id="3.40.50.1820:FF:000051">
    <property type="entry name" value="(S)-hydroxynitrile lyase"/>
    <property type="match status" value="1"/>
</dbReference>
<dbReference type="EMBL" id="CP133612">
    <property type="protein sequence ID" value="WMV12961.1"/>
    <property type="molecule type" value="Genomic_DNA"/>
</dbReference>
<sequence length="397" mass="44240">MENFPEKILAAVFVTALMPGPTLNVTEVYNESCSAVLPELDNCVTYDNGPTNPPTTLILGPKYLATNVYQLSPIEDWTMATKLVRPLYLYRAEDVSKEIVLSRERALHSPQDITIRLVVRQYNDNIICSNSKFSSQYYANLSGPNNFVLVHTGCHGAWSWYKIVELMTSSGHNVTAIDLGASGNNPKQALEIPSFFDYLSPLMEFMASLPAHKKVVLVGHSLGGLAISKAMETFPEKISSAVFVTALMPGPTLNASIVYTQSCSAVLPELDNRVTYDNGPTSPPTTLILGSKFLASNLYQLSPIKDWTMATKLVRPLYLYHAEDVSKEIVLSRKRYGSVRRVFIVATESKAFNKEFQRWMIENNPPNEVEEISGSDHMIMMSKPQQLFTTLLRIANK</sequence>
<dbReference type="InterPro" id="IPR000073">
    <property type="entry name" value="AB_hydrolase_1"/>
</dbReference>
<dbReference type="InterPro" id="IPR029058">
    <property type="entry name" value="AB_hydrolase_fold"/>
</dbReference>
<feature type="domain" description="AB hydrolase-1" evidence="1">
    <location>
        <begin position="147"/>
        <end position="383"/>
    </location>
</feature>
<accession>A0AAF0PXZ0</accession>
<dbReference type="Gene3D" id="3.40.50.1820">
    <property type="entry name" value="alpha/beta hydrolase"/>
    <property type="match status" value="2"/>
</dbReference>
<gene>
    <name evidence="2" type="ORF">MTR67_006346</name>
</gene>
<evidence type="ECO:0000313" key="2">
    <source>
        <dbReference type="EMBL" id="WMV12961.1"/>
    </source>
</evidence>
<proteinExistence type="predicted"/>
<dbReference type="AlphaFoldDB" id="A0AAF0PXZ0"/>
<evidence type="ECO:0000313" key="3">
    <source>
        <dbReference type="Proteomes" id="UP001234989"/>
    </source>
</evidence>
<keyword evidence="3" id="KW-1185">Reference proteome</keyword>
<name>A0AAF0PXZ0_SOLVR</name>
<organism evidence="2 3">
    <name type="scientific">Solanum verrucosum</name>
    <dbReference type="NCBI Taxonomy" id="315347"/>
    <lineage>
        <taxon>Eukaryota</taxon>
        <taxon>Viridiplantae</taxon>
        <taxon>Streptophyta</taxon>
        <taxon>Embryophyta</taxon>
        <taxon>Tracheophyta</taxon>
        <taxon>Spermatophyta</taxon>
        <taxon>Magnoliopsida</taxon>
        <taxon>eudicotyledons</taxon>
        <taxon>Gunneridae</taxon>
        <taxon>Pentapetalae</taxon>
        <taxon>asterids</taxon>
        <taxon>lamiids</taxon>
        <taxon>Solanales</taxon>
        <taxon>Solanaceae</taxon>
        <taxon>Solanoideae</taxon>
        <taxon>Solaneae</taxon>
        <taxon>Solanum</taxon>
    </lineage>
</organism>
<dbReference type="PANTHER" id="PTHR10992:SF1036">
    <property type="entry name" value="AB HYDROLASE-1 DOMAIN-CONTAINING PROTEIN"/>
    <property type="match status" value="1"/>
</dbReference>
<dbReference type="GO" id="GO:0009694">
    <property type="term" value="P:jasmonic acid metabolic process"/>
    <property type="evidence" value="ECO:0007669"/>
    <property type="project" value="TreeGrafter"/>
</dbReference>
<dbReference type="PANTHER" id="PTHR10992">
    <property type="entry name" value="METHYLESTERASE FAMILY MEMBER"/>
    <property type="match status" value="1"/>
</dbReference>
<dbReference type="GO" id="GO:0080030">
    <property type="term" value="F:methyl indole-3-acetate esterase activity"/>
    <property type="evidence" value="ECO:0007669"/>
    <property type="project" value="TreeGrafter"/>
</dbReference>
<protein>
    <recommendedName>
        <fullName evidence="1">AB hydrolase-1 domain-containing protein</fullName>
    </recommendedName>
</protein>
<dbReference type="GO" id="GO:0080031">
    <property type="term" value="F:methyl salicylate esterase activity"/>
    <property type="evidence" value="ECO:0007669"/>
    <property type="project" value="TreeGrafter"/>
</dbReference>
<reference evidence="2" key="1">
    <citation type="submission" date="2023-08" db="EMBL/GenBank/DDBJ databases">
        <title>A de novo genome assembly of Solanum verrucosum Schlechtendal, a Mexican diploid species geographically isolated from the other diploid A-genome species in potato relatives.</title>
        <authorList>
            <person name="Hosaka K."/>
        </authorList>
    </citation>
    <scope>NUCLEOTIDE SEQUENCE</scope>
    <source>
        <tissue evidence="2">Young leaves</tissue>
    </source>
</reference>
<dbReference type="Proteomes" id="UP001234989">
    <property type="component" value="Chromosome 1"/>
</dbReference>
<dbReference type="GO" id="GO:0009696">
    <property type="term" value="P:salicylic acid metabolic process"/>
    <property type="evidence" value="ECO:0007669"/>
    <property type="project" value="TreeGrafter"/>
</dbReference>
<evidence type="ECO:0000259" key="1">
    <source>
        <dbReference type="Pfam" id="PF00561"/>
    </source>
</evidence>